<proteinExistence type="predicted"/>
<dbReference type="Proteomes" id="UP000065261">
    <property type="component" value="Chromosome II"/>
</dbReference>
<reference evidence="1 2" key="1">
    <citation type="submission" date="2015-03" db="EMBL/GenBank/DDBJ databases">
        <authorList>
            <person name="Murphy D."/>
        </authorList>
    </citation>
    <scope>NUCLEOTIDE SEQUENCE [LARGE SCALE GENOMIC DNA]</scope>
    <source>
        <strain evidence="1 2">KMM 520</strain>
    </source>
</reference>
<evidence type="ECO:0000313" key="1">
    <source>
        <dbReference type="EMBL" id="ALS34803.1"/>
    </source>
</evidence>
<dbReference type="AlphaFoldDB" id="A0A0U2NKQ6"/>
<name>A0A0U2NKQ6_9GAMM</name>
<sequence>MYSKNSERYVRMYILLAGGITIAPEEQRTLLELCRTKKP</sequence>
<dbReference type="KEGG" id="ptn:PTRA_b0296"/>
<accession>A0A0U2NKQ6</accession>
<dbReference type="EMBL" id="CP011035">
    <property type="protein sequence ID" value="ALS34803.1"/>
    <property type="molecule type" value="Genomic_DNA"/>
</dbReference>
<organism evidence="1">
    <name type="scientific">Pseudoalteromonas translucida KMM 520</name>
    <dbReference type="NCBI Taxonomy" id="1315283"/>
    <lineage>
        <taxon>Bacteria</taxon>
        <taxon>Pseudomonadati</taxon>
        <taxon>Pseudomonadota</taxon>
        <taxon>Gammaproteobacteria</taxon>
        <taxon>Alteromonadales</taxon>
        <taxon>Pseudoalteromonadaceae</taxon>
        <taxon>Pseudoalteromonas</taxon>
    </lineage>
</organism>
<gene>
    <name evidence="1" type="ORF">PTRA_b0296</name>
</gene>
<evidence type="ECO:0000313" key="2">
    <source>
        <dbReference type="Proteomes" id="UP000065261"/>
    </source>
</evidence>
<protein>
    <submittedName>
        <fullName evidence="1">Uncharacterized protein</fullName>
    </submittedName>
</protein>